<dbReference type="GO" id="GO:0006355">
    <property type="term" value="P:regulation of DNA-templated transcription"/>
    <property type="evidence" value="ECO:0007669"/>
    <property type="project" value="InterPro"/>
</dbReference>
<dbReference type="CDD" id="cd00156">
    <property type="entry name" value="REC"/>
    <property type="match status" value="1"/>
</dbReference>
<dbReference type="InterPro" id="IPR002197">
    <property type="entry name" value="HTH_Fis"/>
</dbReference>
<reference evidence="19" key="1">
    <citation type="submission" date="2021-11" db="EMBL/GenBank/DDBJ databases">
        <title>Genome sequence.</title>
        <authorList>
            <person name="Sun Q."/>
        </authorList>
    </citation>
    <scope>NUCLEOTIDE SEQUENCE</scope>
    <source>
        <strain evidence="19">JC732</strain>
    </source>
</reference>
<evidence type="ECO:0000256" key="4">
    <source>
        <dbReference type="ARBA" id="ARBA00022491"/>
    </source>
</evidence>
<dbReference type="GO" id="GO:0005524">
    <property type="term" value="F:ATP binding"/>
    <property type="evidence" value="ECO:0007669"/>
    <property type="project" value="UniProtKB-KW"/>
</dbReference>
<keyword evidence="8" id="KW-0902">Two-component regulatory system</keyword>
<dbReference type="CDD" id="cd00009">
    <property type="entry name" value="AAA"/>
    <property type="match status" value="1"/>
</dbReference>
<dbReference type="InterPro" id="IPR002078">
    <property type="entry name" value="Sigma_54_int"/>
</dbReference>
<dbReference type="EMBL" id="JAJKFT010000002">
    <property type="protein sequence ID" value="MCC9627039.1"/>
    <property type="molecule type" value="Genomic_DNA"/>
</dbReference>
<dbReference type="SUPFAM" id="SSF46689">
    <property type="entry name" value="Homeodomain-like"/>
    <property type="match status" value="1"/>
</dbReference>
<dbReference type="RefSeq" id="WP_230214751.1">
    <property type="nucleotide sequence ID" value="NZ_JAJKFT010000002.1"/>
</dbReference>
<dbReference type="SMART" id="SM00448">
    <property type="entry name" value="REC"/>
    <property type="match status" value="1"/>
</dbReference>
<name>A0A9X1MHH8_9BACT</name>
<keyword evidence="4" id="KW-0678">Repressor</keyword>
<dbReference type="PROSITE" id="PS50045">
    <property type="entry name" value="SIGMA54_INTERACT_4"/>
    <property type="match status" value="1"/>
</dbReference>
<evidence type="ECO:0000256" key="5">
    <source>
        <dbReference type="ARBA" id="ARBA00022553"/>
    </source>
</evidence>
<evidence type="ECO:0000256" key="10">
    <source>
        <dbReference type="ARBA" id="ARBA00023125"/>
    </source>
</evidence>
<dbReference type="Proteomes" id="UP001139103">
    <property type="component" value="Unassembled WGS sequence"/>
</dbReference>
<sequence length="481" mass="53942">MRRPMRMLVIDDDPSVALIVQEALSSFAMEFHSADCGATGLQLLEKRRPDVVLLDQMLPDCTGVDLIKKIQSVDSRLPILFVTSRKSSDLAIEAMKLGAFDFLTKPFAPETIAEKTLEAIESRHLMLMPVQLPSQNDIGDGGDRLVGVCPSMQAVYKAIGRAAAHDIPVLLQGENGTGKELVARAIYQHGQRADRPFHKISCTDFTAQWLESELLGHEPNAMPGLTSQRIGKFEQCSKGTILLEEIAAIPHALQSKLLRYLSEKRFERLGGDETLHSDVTLFFTTSYDAEELVAEGRLRPDLYYLLSGFIIKLPPLREREDDLRLLVDHFVSQFSRVERITNMGAIRTSDEALRLLSEYSWPGNVSELRSVLRRAMIESQGAVIASEYLRRALRESGCDRNHGDALDTNWEHFVDERISSKSNDIYSEAVIEMERHLISLILRQTGGNQAHAARLLGITRTSLRKKINYLGLEIEQFLATA</sequence>
<evidence type="ECO:0000256" key="8">
    <source>
        <dbReference type="ARBA" id="ARBA00023012"/>
    </source>
</evidence>
<dbReference type="SMART" id="SM00382">
    <property type="entry name" value="AAA"/>
    <property type="match status" value="1"/>
</dbReference>
<evidence type="ECO:0000256" key="14">
    <source>
        <dbReference type="ARBA" id="ARBA00029881"/>
    </source>
</evidence>
<organism evidence="19 20">
    <name type="scientific">Blastopirellula sediminis</name>
    <dbReference type="NCBI Taxonomy" id="2894196"/>
    <lineage>
        <taxon>Bacteria</taxon>
        <taxon>Pseudomonadati</taxon>
        <taxon>Planctomycetota</taxon>
        <taxon>Planctomycetia</taxon>
        <taxon>Pirellulales</taxon>
        <taxon>Pirellulaceae</taxon>
        <taxon>Blastopirellula</taxon>
    </lineage>
</organism>
<dbReference type="PROSITE" id="PS50110">
    <property type="entry name" value="RESPONSE_REGULATORY"/>
    <property type="match status" value="1"/>
</dbReference>
<accession>A0A9X1MHH8</accession>
<dbReference type="Pfam" id="PF02954">
    <property type="entry name" value="HTH_8"/>
    <property type="match status" value="1"/>
</dbReference>
<dbReference type="Pfam" id="PF00072">
    <property type="entry name" value="Response_reg"/>
    <property type="match status" value="1"/>
</dbReference>
<comment type="caution">
    <text evidence="19">The sequence shown here is derived from an EMBL/GenBank/DDBJ whole genome shotgun (WGS) entry which is preliminary data.</text>
</comment>
<keyword evidence="11" id="KW-0010">Activator</keyword>
<evidence type="ECO:0000256" key="3">
    <source>
        <dbReference type="ARBA" id="ARBA00022490"/>
    </source>
</evidence>
<dbReference type="InterPro" id="IPR058031">
    <property type="entry name" value="AAA_lid_NorR"/>
</dbReference>
<dbReference type="GO" id="GO:0005737">
    <property type="term" value="C:cytoplasm"/>
    <property type="evidence" value="ECO:0007669"/>
    <property type="project" value="UniProtKB-SubCell"/>
</dbReference>
<keyword evidence="6" id="KW-0547">Nucleotide-binding</keyword>
<dbReference type="PANTHER" id="PTHR32071">
    <property type="entry name" value="TRANSCRIPTIONAL REGULATORY PROTEIN"/>
    <property type="match status" value="1"/>
</dbReference>
<dbReference type="InterPro" id="IPR009057">
    <property type="entry name" value="Homeodomain-like_sf"/>
</dbReference>
<keyword evidence="12" id="KW-0804">Transcription</keyword>
<dbReference type="SUPFAM" id="SSF52540">
    <property type="entry name" value="P-loop containing nucleoside triphosphate hydrolases"/>
    <property type="match status" value="1"/>
</dbReference>
<evidence type="ECO:0000313" key="19">
    <source>
        <dbReference type="EMBL" id="MCC9627039.1"/>
    </source>
</evidence>
<dbReference type="SUPFAM" id="SSF52172">
    <property type="entry name" value="CheY-like"/>
    <property type="match status" value="1"/>
</dbReference>
<evidence type="ECO:0000256" key="6">
    <source>
        <dbReference type="ARBA" id="ARBA00022741"/>
    </source>
</evidence>
<dbReference type="Gene3D" id="1.10.8.60">
    <property type="match status" value="1"/>
</dbReference>
<keyword evidence="5 16" id="KW-0597">Phosphoprotein</keyword>
<keyword evidence="13" id="KW-0535">Nitrogen fixation</keyword>
<gene>
    <name evidence="19" type="ORF">LOC68_01345</name>
</gene>
<dbReference type="PANTHER" id="PTHR32071:SF95">
    <property type="entry name" value="DNA-BINDING TRANSCRIPTIONAL REGULATOR NTRC"/>
    <property type="match status" value="1"/>
</dbReference>
<dbReference type="Pfam" id="PF25601">
    <property type="entry name" value="AAA_lid_14"/>
    <property type="match status" value="1"/>
</dbReference>
<dbReference type="PRINTS" id="PR01590">
    <property type="entry name" value="HTHFIS"/>
</dbReference>
<proteinExistence type="predicted"/>
<evidence type="ECO:0000259" key="17">
    <source>
        <dbReference type="PROSITE" id="PS50045"/>
    </source>
</evidence>
<feature type="domain" description="Sigma-54 factor interaction" evidence="17">
    <location>
        <begin position="145"/>
        <end position="377"/>
    </location>
</feature>
<keyword evidence="10" id="KW-0238">DNA-binding</keyword>
<keyword evidence="7" id="KW-0067">ATP-binding</keyword>
<evidence type="ECO:0000256" key="2">
    <source>
        <dbReference type="ARBA" id="ARBA00019059"/>
    </source>
</evidence>
<evidence type="ECO:0000256" key="15">
    <source>
        <dbReference type="ARBA" id="ARBA00031910"/>
    </source>
</evidence>
<evidence type="ECO:0000256" key="1">
    <source>
        <dbReference type="ARBA" id="ARBA00004496"/>
    </source>
</evidence>
<dbReference type="InterPro" id="IPR003593">
    <property type="entry name" value="AAA+_ATPase"/>
</dbReference>
<dbReference type="Pfam" id="PF00158">
    <property type="entry name" value="Sigma54_activat"/>
    <property type="match status" value="1"/>
</dbReference>
<keyword evidence="20" id="KW-1185">Reference proteome</keyword>
<keyword evidence="3" id="KW-0963">Cytoplasm</keyword>
<evidence type="ECO:0000256" key="16">
    <source>
        <dbReference type="PROSITE-ProRule" id="PRU00169"/>
    </source>
</evidence>
<evidence type="ECO:0000256" key="11">
    <source>
        <dbReference type="ARBA" id="ARBA00023159"/>
    </source>
</evidence>
<feature type="modified residue" description="4-aspartylphosphate" evidence="16">
    <location>
        <position position="55"/>
    </location>
</feature>
<evidence type="ECO:0000313" key="20">
    <source>
        <dbReference type="Proteomes" id="UP001139103"/>
    </source>
</evidence>
<evidence type="ECO:0000256" key="7">
    <source>
        <dbReference type="ARBA" id="ARBA00022840"/>
    </source>
</evidence>
<dbReference type="InterPro" id="IPR011006">
    <property type="entry name" value="CheY-like_superfamily"/>
</dbReference>
<dbReference type="AlphaFoldDB" id="A0A9X1MHH8"/>
<dbReference type="InterPro" id="IPR001789">
    <property type="entry name" value="Sig_transdc_resp-reg_receiver"/>
</dbReference>
<comment type="subcellular location">
    <subcellularLocation>
        <location evidence="1">Cytoplasm</location>
    </subcellularLocation>
</comment>
<dbReference type="Gene3D" id="1.10.10.60">
    <property type="entry name" value="Homeodomain-like"/>
    <property type="match status" value="1"/>
</dbReference>
<evidence type="ECO:0000256" key="9">
    <source>
        <dbReference type="ARBA" id="ARBA00023015"/>
    </source>
</evidence>
<feature type="domain" description="Response regulatory" evidence="18">
    <location>
        <begin position="6"/>
        <end position="120"/>
    </location>
</feature>
<evidence type="ECO:0000256" key="12">
    <source>
        <dbReference type="ARBA" id="ARBA00023163"/>
    </source>
</evidence>
<dbReference type="GO" id="GO:0043565">
    <property type="term" value="F:sequence-specific DNA binding"/>
    <property type="evidence" value="ECO:0007669"/>
    <property type="project" value="InterPro"/>
</dbReference>
<keyword evidence="9" id="KW-0805">Transcription regulation</keyword>
<dbReference type="Gene3D" id="3.40.50.2300">
    <property type="match status" value="1"/>
</dbReference>
<dbReference type="Gene3D" id="3.40.50.300">
    <property type="entry name" value="P-loop containing nucleotide triphosphate hydrolases"/>
    <property type="match status" value="1"/>
</dbReference>
<evidence type="ECO:0000259" key="18">
    <source>
        <dbReference type="PROSITE" id="PS50110"/>
    </source>
</evidence>
<protein>
    <recommendedName>
        <fullName evidence="2">DNA-binding transcriptional regulator NtrC</fullName>
    </recommendedName>
    <alternativeName>
        <fullName evidence="14">Nitrogen regulation protein NR(I)</fullName>
    </alternativeName>
    <alternativeName>
        <fullName evidence="15">Nitrogen regulator I</fullName>
    </alternativeName>
</protein>
<dbReference type="InterPro" id="IPR027417">
    <property type="entry name" value="P-loop_NTPase"/>
</dbReference>
<dbReference type="GO" id="GO:0000160">
    <property type="term" value="P:phosphorelay signal transduction system"/>
    <property type="evidence" value="ECO:0007669"/>
    <property type="project" value="UniProtKB-KW"/>
</dbReference>
<evidence type="ECO:0000256" key="13">
    <source>
        <dbReference type="ARBA" id="ARBA00023231"/>
    </source>
</evidence>